<protein>
    <submittedName>
        <fullName evidence="2">Diacylglycerol kinase</fullName>
    </submittedName>
</protein>
<sequence>MPNIVYIATSLDGYIADKNNQIDWLHDVPNPEGSDFGFSAFMDRIDALIMGRNTLEIVLSFGIDWPYSKPVFVLSNTLTKVPEGLEGKVFLVSGELPEIVQSLNERGFGKLYIDGGKTIQGFLQCDLIDELIITTIPVLLGGGIPLFSELSAPLKFKHQGCERLADHMVKNTFIRTR</sequence>
<evidence type="ECO:0000259" key="1">
    <source>
        <dbReference type="Pfam" id="PF01872"/>
    </source>
</evidence>
<dbReference type="Proteomes" id="UP000318717">
    <property type="component" value="Unassembled WGS sequence"/>
</dbReference>
<comment type="caution">
    <text evidence="2">The sequence shown here is derived from an EMBL/GenBank/DDBJ whole genome shotgun (WGS) entry which is preliminary data.</text>
</comment>
<dbReference type="RefSeq" id="WP_141346182.1">
    <property type="nucleotide sequence ID" value="NZ_BJLF01000012.1"/>
</dbReference>
<proteinExistence type="predicted"/>
<dbReference type="InterPro" id="IPR050765">
    <property type="entry name" value="Riboflavin_Biosynth_HTPR"/>
</dbReference>
<gene>
    <name evidence="2" type="ORF">VIN01S_25120</name>
</gene>
<dbReference type="InterPro" id="IPR002734">
    <property type="entry name" value="RibDG_C"/>
</dbReference>
<evidence type="ECO:0000313" key="2">
    <source>
        <dbReference type="EMBL" id="GEA51708.1"/>
    </source>
</evidence>
<dbReference type="OrthoDB" id="9782335at2"/>
<dbReference type="PANTHER" id="PTHR38011:SF11">
    <property type="entry name" value="2,5-DIAMINO-6-RIBOSYLAMINO-4(3H)-PYRIMIDINONE 5'-PHOSPHATE REDUCTASE"/>
    <property type="match status" value="1"/>
</dbReference>
<evidence type="ECO:0000313" key="3">
    <source>
        <dbReference type="Proteomes" id="UP000318717"/>
    </source>
</evidence>
<dbReference type="Pfam" id="PF01872">
    <property type="entry name" value="RibD_C"/>
    <property type="match status" value="1"/>
</dbReference>
<keyword evidence="2" id="KW-0808">Transferase</keyword>
<dbReference type="PANTHER" id="PTHR38011">
    <property type="entry name" value="DIHYDROFOLATE REDUCTASE FAMILY PROTEIN (AFU_ORTHOLOGUE AFUA_8G06820)"/>
    <property type="match status" value="1"/>
</dbReference>
<dbReference type="InterPro" id="IPR024072">
    <property type="entry name" value="DHFR-like_dom_sf"/>
</dbReference>
<dbReference type="AlphaFoldDB" id="A0A4Y3HXG3"/>
<dbReference type="GO" id="GO:0009231">
    <property type="term" value="P:riboflavin biosynthetic process"/>
    <property type="evidence" value="ECO:0007669"/>
    <property type="project" value="InterPro"/>
</dbReference>
<dbReference type="SUPFAM" id="SSF53597">
    <property type="entry name" value="Dihydrofolate reductase-like"/>
    <property type="match status" value="1"/>
</dbReference>
<dbReference type="Gene3D" id="3.40.430.10">
    <property type="entry name" value="Dihydrofolate Reductase, subunit A"/>
    <property type="match status" value="1"/>
</dbReference>
<accession>A0A4Y3HXG3</accession>
<dbReference type="GO" id="GO:0016301">
    <property type="term" value="F:kinase activity"/>
    <property type="evidence" value="ECO:0007669"/>
    <property type="project" value="UniProtKB-KW"/>
</dbReference>
<reference evidence="2 3" key="1">
    <citation type="submission" date="2019-06" db="EMBL/GenBank/DDBJ databases">
        <title>Whole genome shotgun sequence of Vibrio inusitatus NBRC 102082.</title>
        <authorList>
            <person name="Hosoyama A."/>
            <person name="Uohara A."/>
            <person name="Ohji S."/>
            <person name="Ichikawa N."/>
        </authorList>
    </citation>
    <scope>NUCLEOTIDE SEQUENCE [LARGE SCALE GENOMIC DNA]</scope>
    <source>
        <strain evidence="2 3">NBRC 102082</strain>
    </source>
</reference>
<dbReference type="EMBL" id="BJLF01000012">
    <property type="protein sequence ID" value="GEA51708.1"/>
    <property type="molecule type" value="Genomic_DNA"/>
</dbReference>
<dbReference type="GO" id="GO:0008703">
    <property type="term" value="F:5-amino-6-(5-phosphoribosylamino)uracil reductase activity"/>
    <property type="evidence" value="ECO:0007669"/>
    <property type="project" value="InterPro"/>
</dbReference>
<feature type="domain" description="Bacterial bifunctional deaminase-reductase C-terminal" evidence="1">
    <location>
        <begin position="5"/>
        <end position="169"/>
    </location>
</feature>
<name>A0A4Y3HXG3_9VIBR</name>
<organism evidence="2 3">
    <name type="scientific">Vibrio inusitatus NBRC 102082</name>
    <dbReference type="NCBI Taxonomy" id="1219070"/>
    <lineage>
        <taxon>Bacteria</taxon>
        <taxon>Pseudomonadati</taxon>
        <taxon>Pseudomonadota</taxon>
        <taxon>Gammaproteobacteria</taxon>
        <taxon>Vibrionales</taxon>
        <taxon>Vibrionaceae</taxon>
        <taxon>Vibrio</taxon>
    </lineage>
</organism>
<keyword evidence="3" id="KW-1185">Reference proteome</keyword>
<keyword evidence="2" id="KW-0418">Kinase</keyword>